<dbReference type="InterPro" id="IPR036390">
    <property type="entry name" value="WH_DNA-bd_sf"/>
</dbReference>
<dbReference type="InterPro" id="IPR000595">
    <property type="entry name" value="cNMP-bd_dom"/>
</dbReference>
<evidence type="ECO:0000256" key="1">
    <source>
        <dbReference type="ARBA" id="ARBA00023015"/>
    </source>
</evidence>
<dbReference type="GO" id="GO:0003700">
    <property type="term" value="F:DNA-binding transcription factor activity"/>
    <property type="evidence" value="ECO:0007669"/>
    <property type="project" value="TreeGrafter"/>
</dbReference>
<evidence type="ECO:0000259" key="5">
    <source>
        <dbReference type="PROSITE" id="PS51063"/>
    </source>
</evidence>
<protein>
    <submittedName>
        <fullName evidence="6">Crp/Fnr family transcriptional regulator</fullName>
    </submittedName>
</protein>
<organism evidence="6 7">
    <name type="scientific">Oleomonas cavernae</name>
    <dbReference type="NCBI Taxonomy" id="2320859"/>
    <lineage>
        <taxon>Bacteria</taxon>
        <taxon>Pseudomonadati</taxon>
        <taxon>Pseudomonadota</taxon>
        <taxon>Alphaproteobacteria</taxon>
        <taxon>Acetobacterales</taxon>
        <taxon>Acetobacteraceae</taxon>
        <taxon>Oleomonas</taxon>
    </lineage>
</organism>
<dbReference type="CDD" id="cd00038">
    <property type="entry name" value="CAP_ED"/>
    <property type="match status" value="1"/>
</dbReference>
<sequence length="256" mass="28114">MALGATGLNMPIGWHCAKDGGMNEQERAKRRTLLARHFLLRDVPEKVLDDLIGFSTIRRFGDDELIFAKGDDGDGLYGILEGQVRIFAGDAEGREITLNLLEGGDLFGEIALIDGKARSADAAAMGPTTLLHIPRRQFVPYMHANPDLCFSLLEILCARVRWTSSVIEDRAFLPLEARLAKWLVSLAESSAEKLESGALRLRLKLSQRELGALVGTSREAVNKQFATWRDAGLISMDKGTIVLNAPNDMRAIVDLA</sequence>
<dbReference type="Pfam" id="PF00027">
    <property type="entry name" value="cNMP_binding"/>
    <property type="match status" value="1"/>
</dbReference>
<dbReference type="InterPro" id="IPR012318">
    <property type="entry name" value="HTH_CRP"/>
</dbReference>
<dbReference type="Gene3D" id="1.10.10.10">
    <property type="entry name" value="Winged helix-like DNA-binding domain superfamily/Winged helix DNA-binding domain"/>
    <property type="match status" value="1"/>
</dbReference>
<dbReference type="InterPro" id="IPR018488">
    <property type="entry name" value="cNMP-bd_CS"/>
</dbReference>
<dbReference type="InterPro" id="IPR014710">
    <property type="entry name" value="RmlC-like_jellyroll"/>
</dbReference>
<dbReference type="GO" id="GO:0003677">
    <property type="term" value="F:DNA binding"/>
    <property type="evidence" value="ECO:0007669"/>
    <property type="project" value="UniProtKB-KW"/>
</dbReference>
<dbReference type="Pfam" id="PF13545">
    <property type="entry name" value="HTH_Crp_2"/>
    <property type="match status" value="1"/>
</dbReference>
<dbReference type="PROSITE" id="PS50042">
    <property type="entry name" value="CNMP_BINDING_3"/>
    <property type="match status" value="1"/>
</dbReference>
<dbReference type="AlphaFoldDB" id="A0A418WB64"/>
<evidence type="ECO:0000259" key="4">
    <source>
        <dbReference type="PROSITE" id="PS50042"/>
    </source>
</evidence>
<gene>
    <name evidence="6" type="ORF">D3874_09720</name>
</gene>
<keyword evidence="3" id="KW-0804">Transcription</keyword>
<feature type="domain" description="HTH crp-type" evidence="5">
    <location>
        <begin position="173"/>
        <end position="247"/>
    </location>
</feature>
<dbReference type="PANTHER" id="PTHR24567">
    <property type="entry name" value="CRP FAMILY TRANSCRIPTIONAL REGULATORY PROTEIN"/>
    <property type="match status" value="1"/>
</dbReference>
<dbReference type="PANTHER" id="PTHR24567:SF68">
    <property type="entry name" value="DNA-BINDING TRANSCRIPTIONAL DUAL REGULATOR CRP"/>
    <property type="match status" value="1"/>
</dbReference>
<dbReference type="SUPFAM" id="SSF51206">
    <property type="entry name" value="cAMP-binding domain-like"/>
    <property type="match status" value="1"/>
</dbReference>
<dbReference type="InterPro" id="IPR018490">
    <property type="entry name" value="cNMP-bd_dom_sf"/>
</dbReference>
<comment type="caution">
    <text evidence="6">The sequence shown here is derived from an EMBL/GenBank/DDBJ whole genome shotgun (WGS) entry which is preliminary data.</text>
</comment>
<dbReference type="InterPro" id="IPR036388">
    <property type="entry name" value="WH-like_DNA-bd_sf"/>
</dbReference>
<dbReference type="Gene3D" id="2.60.120.10">
    <property type="entry name" value="Jelly Rolls"/>
    <property type="match status" value="1"/>
</dbReference>
<evidence type="ECO:0000313" key="7">
    <source>
        <dbReference type="Proteomes" id="UP000284605"/>
    </source>
</evidence>
<feature type="domain" description="Cyclic nucleotide-binding" evidence="4">
    <location>
        <begin position="39"/>
        <end position="148"/>
    </location>
</feature>
<dbReference type="SMART" id="SM00100">
    <property type="entry name" value="cNMP"/>
    <property type="match status" value="1"/>
</dbReference>
<evidence type="ECO:0000313" key="6">
    <source>
        <dbReference type="EMBL" id="RJF87272.1"/>
    </source>
</evidence>
<evidence type="ECO:0000256" key="2">
    <source>
        <dbReference type="ARBA" id="ARBA00023125"/>
    </source>
</evidence>
<dbReference type="SUPFAM" id="SSF46785">
    <property type="entry name" value="Winged helix' DNA-binding domain"/>
    <property type="match status" value="1"/>
</dbReference>
<keyword evidence="2" id="KW-0238">DNA-binding</keyword>
<accession>A0A418WB64</accession>
<dbReference type="GO" id="GO:0005829">
    <property type="term" value="C:cytosol"/>
    <property type="evidence" value="ECO:0007669"/>
    <property type="project" value="TreeGrafter"/>
</dbReference>
<keyword evidence="1" id="KW-0805">Transcription regulation</keyword>
<dbReference type="InterPro" id="IPR050397">
    <property type="entry name" value="Env_Response_Regulators"/>
</dbReference>
<evidence type="ECO:0000256" key="3">
    <source>
        <dbReference type="ARBA" id="ARBA00023163"/>
    </source>
</evidence>
<dbReference type="Proteomes" id="UP000284605">
    <property type="component" value="Unassembled WGS sequence"/>
</dbReference>
<dbReference type="SMART" id="SM00419">
    <property type="entry name" value="HTH_CRP"/>
    <property type="match status" value="1"/>
</dbReference>
<reference evidence="6 7" key="1">
    <citation type="submission" date="2018-09" db="EMBL/GenBank/DDBJ databases">
        <authorList>
            <person name="Zhu H."/>
        </authorList>
    </citation>
    <scope>NUCLEOTIDE SEQUENCE [LARGE SCALE GENOMIC DNA]</scope>
    <source>
        <strain evidence="6 7">K1W22B-8</strain>
    </source>
</reference>
<keyword evidence="7" id="KW-1185">Reference proteome</keyword>
<dbReference type="PROSITE" id="PS00889">
    <property type="entry name" value="CNMP_BINDING_2"/>
    <property type="match status" value="1"/>
</dbReference>
<proteinExistence type="predicted"/>
<dbReference type="EMBL" id="QYUK01000011">
    <property type="protein sequence ID" value="RJF87272.1"/>
    <property type="molecule type" value="Genomic_DNA"/>
</dbReference>
<name>A0A418WB64_9PROT</name>
<dbReference type="PROSITE" id="PS51063">
    <property type="entry name" value="HTH_CRP_2"/>
    <property type="match status" value="1"/>
</dbReference>